<keyword evidence="2" id="KW-1185">Reference proteome</keyword>
<organism evidence="1 2">
    <name type="scientific">Cetraspora pellucida</name>
    <dbReference type="NCBI Taxonomy" id="1433469"/>
    <lineage>
        <taxon>Eukaryota</taxon>
        <taxon>Fungi</taxon>
        <taxon>Fungi incertae sedis</taxon>
        <taxon>Mucoromycota</taxon>
        <taxon>Glomeromycotina</taxon>
        <taxon>Glomeromycetes</taxon>
        <taxon>Diversisporales</taxon>
        <taxon>Gigasporaceae</taxon>
        <taxon>Cetraspora</taxon>
    </lineage>
</organism>
<protein>
    <submittedName>
        <fullName evidence="1">1452_t:CDS:1</fullName>
    </submittedName>
</protein>
<feature type="non-terminal residue" evidence="1">
    <location>
        <position position="51"/>
    </location>
</feature>
<reference evidence="1" key="1">
    <citation type="submission" date="2021-06" db="EMBL/GenBank/DDBJ databases">
        <authorList>
            <person name="Kallberg Y."/>
            <person name="Tangrot J."/>
            <person name="Rosling A."/>
        </authorList>
    </citation>
    <scope>NUCLEOTIDE SEQUENCE</scope>
    <source>
        <strain evidence="1">28 12/20/2015</strain>
    </source>
</reference>
<sequence length="51" mass="6006">GRRIYEHGQRSEVVLISESNILLNNKNPEMIIIWQKRIINDEGRNKSEAGW</sequence>
<dbReference type="Proteomes" id="UP000789366">
    <property type="component" value="Unassembled WGS sequence"/>
</dbReference>
<evidence type="ECO:0000313" key="1">
    <source>
        <dbReference type="EMBL" id="CAG8762688.1"/>
    </source>
</evidence>
<evidence type="ECO:0000313" key="2">
    <source>
        <dbReference type="Proteomes" id="UP000789366"/>
    </source>
</evidence>
<proteinExistence type="predicted"/>
<gene>
    <name evidence="1" type="ORF">SPELUC_LOCUS15250</name>
</gene>
<accession>A0ACA9QS72</accession>
<comment type="caution">
    <text evidence="1">The sequence shown here is derived from an EMBL/GenBank/DDBJ whole genome shotgun (WGS) entry which is preliminary data.</text>
</comment>
<dbReference type="EMBL" id="CAJVPW010049262">
    <property type="protein sequence ID" value="CAG8762688.1"/>
    <property type="molecule type" value="Genomic_DNA"/>
</dbReference>
<feature type="non-terminal residue" evidence="1">
    <location>
        <position position="1"/>
    </location>
</feature>
<name>A0ACA9QS72_9GLOM</name>